<evidence type="ECO:0000256" key="2">
    <source>
        <dbReference type="ARBA" id="ARBA00022692"/>
    </source>
</evidence>
<evidence type="ECO:0000259" key="6">
    <source>
        <dbReference type="Pfam" id="PF00324"/>
    </source>
</evidence>
<dbReference type="GO" id="GO:1990573">
    <property type="term" value="P:potassium ion import across plasma membrane"/>
    <property type="evidence" value="ECO:0007669"/>
    <property type="project" value="TreeGrafter"/>
</dbReference>
<evidence type="ECO:0000256" key="5">
    <source>
        <dbReference type="SAM" id="Phobius"/>
    </source>
</evidence>
<feature type="transmembrane region" description="Helical" evidence="5">
    <location>
        <begin position="7"/>
        <end position="26"/>
    </location>
</feature>
<feature type="transmembrane region" description="Helical" evidence="5">
    <location>
        <begin position="58"/>
        <end position="80"/>
    </location>
</feature>
<feature type="domain" description="Amino acid permease/ SLC12A" evidence="6">
    <location>
        <begin position="300"/>
        <end position="528"/>
    </location>
</feature>
<dbReference type="PANTHER" id="PTHR11827:SF53">
    <property type="entry name" value="K+_CL-COTRANSPORTER"/>
    <property type="match status" value="1"/>
</dbReference>
<name>A0A0R3RLU1_9BILA</name>
<feature type="transmembrane region" description="Helical" evidence="5">
    <location>
        <begin position="153"/>
        <end position="171"/>
    </location>
</feature>
<evidence type="ECO:0000313" key="8">
    <source>
        <dbReference type="WBParaSite" id="EEL_0000245001-mRNA-1"/>
    </source>
</evidence>
<evidence type="ECO:0000256" key="1">
    <source>
        <dbReference type="ARBA" id="ARBA00004141"/>
    </source>
</evidence>
<evidence type="ECO:0000313" key="7">
    <source>
        <dbReference type="Proteomes" id="UP000050640"/>
    </source>
</evidence>
<dbReference type="Gene3D" id="1.20.1740.10">
    <property type="entry name" value="Amino acid/polyamine transporter I"/>
    <property type="match status" value="1"/>
</dbReference>
<feature type="transmembrane region" description="Helical" evidence="5">
    <location>
        <begin position="473"/>
        <end position="495"/>
    </location>
</feature>
<keyword evidence="3 5" id="KW-1133">Transmembrane helix</keyword>
<evidence type="ECO:0000256" key="4">
    <source>
        <dbReference type="ARBA" id="ARBA00023136"/>
    </source>
</evidence>
<feature type="transmembrane region" description="Helical" evidence="5">
    <location>
        <begin position="308"/>
        <end position="328"/>
    </location>
</feature>
<dbReference type="GO" id="GO:0055064">
    <property type="term" value="P:chloride ion homeostasis"/>
    <property type="evidence" value="ECO:0007669"/>
    <property type="project" value="TreeGrafter"/>
</dbReference>
<proteinExistence type="predicted"/>
<feature type="transmembrane region" description="Helical" evidence="5">
    <location>
        <begin position="100"/>
        <end position="128"/>
    </location>
</feature>
<dbReference type="GO" id="GO:0006884">
    <property type="term" value="P:cell volume homeostasis"/>
    <property type="evidence" value="ECO:0007669"/>
    <property type="project" value="TreeGrafter"/>
</dbReference>
<feature type="transmembrane region" description="Helical" evidence="5">
    <location>
        <begin position="32"/>
        <end position="51"/>
    </location>
</feature>
<dbReference type="GO" id="GO:0007268">
    <property type="term" value="P:chemical synaptic transmission"/>
    <property type="evidence" value="ECO:0007669"/>
    <property type="project" value="TreeGrafter"/>
</dbReference>
<comment type="subcellular location">
    <subcellularLocation>
        <location evidence="1">Membrane</location>
        <topology evidence="1">Multi-pass membrane protein</topology>
    </subcellularLocation>
</comment>
<sequence length="548" mass="60417">MKDMKLLLNYDIVIKANLGTILGVYLPTIQHIFGAIMFLRLFWIVGVMGIGQCIAMTFLCMFCTFLTSISLSAVATNGVIETGGTYFMISRNLGPEFGTAVGILFYLGNACACAMYIVAAVEVFLLYIAPTMTIGGQEIHDDTGLTGMMSNNYRIYGTIILLFIFAVVTLGVRFVQFFAPVSLVCVLISIAAIFAGVIEKSVIPGSHRACYLDNLLLRASAYASVSTTNKELCSYCNFKNPVFLGAICSNNSSSSDSCDNHTLTCEDAFPGIQSGAFLENLGSHYMRKDEVAPNQYVTDKTLEIFQDVTTTFFVVMAIYFPSVTGIMTGANMSGDLKDPQKSIPQGTIAAQLTTSVIYFFLILALGSTISGPVLRDKYGQSMLGSGMVVAELAWPSSHIITIGAFTSCFGAALQCLCSAPRLLQSIAKDDVLPFLRSFQKNSDRKLIIYSLILTVAIAEFTILVAALDRIAPIVDFFFLMCYAFINLACFLHSILGAPNWRPQAFAIFIKIYKILFKLLIKFTFTNICQQFFKFYKFYKFTHALKYWQ</sequence>
<keyword evidence="7" id="KW-1185">Reference proteome</keyword>
<dbReference type="GO" id="GO:0045202">
    <property type="term" value="C:synapse"/>
    <property type="evidence" value="ECO:0007669"/>
    <property type="project" value="GOC"/>
</dbReference>
<dbReference type="GO" id="GO:0055075">
    <property type="term" value="P:potassium ion homeostasis"/>
    <property type="evidence" value="ECO:0007669"/>
    <property type="project" value="TreeGrafter"/>
</dbReference>
<reference evidence="8" key="1">
    <citation type="submission" date="2017-02" db="UniProtKB">
        <authorList>
            <consortium name="WormBaseParasite"/>
        </authorList>
    </citation>
    <scope>IDENTIFICATION</scope>
</reference>
<keyword evidence="4 5" id="KW-0472">Membrane</keyword>
<protein>
    <submittedName>
        <fullName evidence="8">Solute carrier family 12 member 6</fullName>
    </submittedName>
</protein>
<dbReference type="InterPro" id="IPR004842">
    <property type="entry name" value="SLC12A_fam"/>
</dbReference>
<organism evidence="7 8">
    <name type="scientific">Elaeophora elaphi</name>
    <dbReference type="NCBI Taxonomy" id="1147741"/>
    <lineage>
        <taxon>Eukaryota</taxon>
        <taxon>Metazoa</taxon>
        <taxon>Ecdysozoa</taxon>
        <taxon>Nematoda</taxon>
        <taxon>Chromadorea</taxon>
        <taxon>Rhabditida</taxon>
        <taxon>Spirurina</taxon>
        <taxon>Spiruromorpha</taxon>
        <taxon>Filarioidea</taxon>
        <taxon>Onchocercidae</taxon>
        <taxon>Elaeophora</taxon>
    </lineage>
</organism>
<dbReference type="WBParaSite" id="EEL_0000245001-mRNA-1">
    <property type="protein sequence ID" value="EEL_0000245001-mRNA-1"/>
    <property type="gene ID" value="EEL_0000245001"/>
</dbReference>
<keyword evidence="2 5" id="KW-0812">Transmembrane</keyword>
<dbReference type="GO" id="GO:0005886">
    <property type="term" value="C:plasma membrane"/>
    <property type="evidence" value="ECO:0007669"/>
    <property type="project" value="TreeGrafter"/>
</dbReference>
<dbReference type="STRING" id="1147741.A0A0R3RLU1"/>
<feature type="transmembrane region" description="Helical" evidence="5">
    <location>
        <begin position="177"/>
        <end position="198"/>
    </location>
</feature>
<dbReference type="GO" id="GO:0015379">
    <property type="term" value="F:potassium:chloride symporter activity"/>
    <property type="evidence" value="ECO:0007669"/>
    <property type="project" value="TreeGrafter"/>
</dbReference>
<accession>A0A0R3RLU1</accession>
<dbReference type="PIRSF" id="PIRSF006060">
    <property type="entry name" value="AA_transporter"/>
    <property type="match status" value="1"/>
</dbReference>
<dbReference type="Proteomes" id="UP000050640">
    <property type="component" value="Unplaced"/>
</dbReference>
<feature type="transmembrane region" description="Helical" evidence="5">
    <location>
        <begin position="348"/>
        <end position="374"/>
    </location>
</feature>
<evidence type="ECO:0000256" key="3">
    <source>
        <dbReference type="ARBA" id="ARBA00022989"/>
    </source>
</evidence>
<feature type="transmembrane region" description="Helical" evidence="5">
    <location>
        <begin position="446"/>
        <end position="467"/>
    </location>
</feature>
<dbReference type="AlphaFoldDB" id="A0A0R3RLU1"/>
<feature type="domain" description="Amino acid permease/ SLC12A" evidence="6">
    <location>
        <begin position="24"/>
        <end position="197"/>
    </location>
</feature>
<dbReference type="PANTHER" id="PTHR11827">
    <property type="entry name" value="SOLUTE CARRIER FAMILY 12, CATION COTRANSPORTERS"/>
    <property type="match status" value="1"/>
</dbReference>
<dbReference type="InterPro" id="IPR004841">
    <property type="entry name" value="AA-permease/SLC12A_dom"/>
</dbReference>
<dbReference type="Pfam" id="PF00324">
    <property type="entry name" value="AA_permease"/>
    <property type="match status" value="2"/>
</dbReference>